<evidence type="ECO:0000313" key="2">
    <source>
        <dbReference type="Proteomes" id="UP000501237"/>
    </source>
</evidence>
<dbReference type="AlphaFoldDB" id="A0A1I0UG83"/>
<gene>
    <name evidence="1" type="ORF">PtoMrB4_25590</name>
</gene>
<dbReference type="InterPro" id="IPR006175">
    <property type="entry name" value="YjgF/YER057c/UK114"/>
</dbReference>
<dbReference type="Proteomes" id="UP000501237">
    <property type="component" value="Chromosome"/>
</dbReference>
<sequence>MITRFHEGPRMAQAVAYGPFFETAGICADDPTLDIRAQARQALAHIDALLAEAGLGRRDLVRVQAWLADYRDFDAFNEVYDAWLAAGPKPVRACVGSALGGYAVEVQVLAYRQSPGA</sequence>
<dbReference type="PANTHER" id="PTHR47328:SF1">
    <property type="entry name" value="RUTC FAMILY PROTEIN YOAB"/>
    <property type="match status" value="1"/>
</dbReference>
<evidence type="ECO:0000313" key="1">
    <source>
        <dbReference type="EMBL" id="BCA28582.1"/>
    </source>
</evidence>
<dbReference type="CDD" id="cd06150">
    <property type="entry name" value="YjgF_YER057c_UK114_like_2"/>
    <property type="match status" value="1"/>
</dbReference>
<dbReference type="Gene3D" id="3.30.1330.40">
    <property type="entry name" value="RutC-like"/>
    <property type="match status" value="1"/>
</dbReference>
<dbReference type="SUPFAM" id="SSF55298">
    <property type="entry name" value="YjgF-like"/>
    <property type="match status" value="1"/>
</dbReference>
<protein>
    <submittedName>
        <fullName evidence="1">Uncharacterized protein</fullName>
    </submittedName>
</protein>
<dbReference type="KEGG" id="poj:PtoMrB4_25590"/>
<dbReference type="InterPro" id="IPR035959">
    <property type="entry name" value="RutC-like_sf"/>
</dbReference>
<dbReference type="RefSeq" id="WP_074971255.1">
    <property type="nucleotide sequence ID" value="NZ_AP022642.1"/>
</dbReference>
<dbReference type="Pfam" id="PF01042">
    <property type="entry name" value="Ribonuc_L-PSP"/>
    <property type="match status" value="1"/>
</dbReference>
<dbReference type="InterPro" id="IPR035709">
    <property type="entry name" value="YoaB-like"/>
</dbReference>
<proteinExistence type="predicted"/>
<name>A0A1I0UG83_9GAMM</name>
<dbReference type="EMBL" id="AP022642">
    <property type="protein sequence ID" value="BCA28582.1"/>
    <property type="molecule type" value="Genomic_DNA"/>
</dbReference>
<dbReference type="STRING" id="319939.SAMN05216263_111162"/>
<dbReference type="PANTHER" id="PTHR47328">
    <property type="match status" value="1"/>
</dbReference>
<dbReference type="GeneID" id="57397783"/>
<organism evidence="1 2">
    <name type="scientific">Metapseudomonas otitidis</name>
    <dbReference type="NCBI Taxonomy" id="319939"/>
    <lineage>
        <taxon>Bacteria</taxon>
        <taxon>Pseudomonadati</taxon>
        <taxon>Pseudomonadota</taxon>
        <taxon>Gammaproteobacteria</taxon>
        <taxon>Pseudomonadales</taxon>
        <taxon>Pseudomonadaceae</taxon>
        <taxon>Metapseudomonas</taxon>
    </lineage>
</organism>
<accession>A0A1I0UG83</accession>
<reference evidence="1 2" key="1">
    <citation type="journal article" date="2020" name="Microbiol. Resour. Announc.">
        <title>Complete genome sequence of Pseudomonas otitidis strain MrB4, isolated from Lake Biwa in Japan.</title>
        <authorList>
            <person name="Miyazaki K."/>
            <person name="Hase E."/>
            <person name="Maruya T."/>
        </authorList>
    </citation>
    <scope>NUCLEOTIDE SEQUENCE [LARGE SCALE GENOMIC DNA]</scope>
    <source>
        <strain evidence="1 2">MrB4</strain>
    </source>
</reference>